<sequence length="393" mass="42995">MQTSRLAKMTSRNVKNIYKPMITRVRPLQPKTDDPVSTNSTELTTFEPLSSLSTATLITDLADPFTVPTKATYVNPYIPRLCSSIQGMSRTTSAKQTSSPVLKLDVDKKLASTSTVPPLLTYETVTVKLTNDHEILRTVPGHLIAQRLITSKDKQFVEIDEIICECWVTISGYYPLDSTTQPYLDYSLNFINAFTSQTTSVTGKVNQALLFNLSSAYFITQIFGIHNGNPPFTIAFWMSLTSITSGTIIHVSQLLTGSTVVCFDLLVLTSSGTLVAQTYNSNYGANNMTTVQSSVLKLNSWTHVTFSYSQPNGMRLYLNGALNAYTTGTLSMSSFNAPLFLTFGNSMPGGGVPSGCYTGTIPVVPGQLLGSMDELYVYCRELNQNEICTLANP</sequence>
<evidence type="ECO:0000313" key="2">
    <source>
        <dbReference type="EMBL" id="CAF3859022.1"/>
    </source>
</evidence>
<gene>
    <name evidence="1" type="ORF">GPM918_LOCUS18391</name>
    <name evidence="2" type="ORF">SRO942_LOCUS18388</name>
</gene>
<evidence type="ECO:0000313" key="1">
    <source>
        <dbReference type="EMBL" id="CAF1093650.1"/>
    </source>
</evidence>
<reference evidence="1" key="1">
    <citation type="submission" date="2021-02" db="EMBL/GenBank/DDBJ databases">
        <authorList>
            <person name="Nowell W R."/>
        </authorList>
    </citation>
    <scope>NUCLEOTIDE SEQUENCE</scope>
</reference>
<organism evidence="1 3">
    <name type="scientific">Didymodactylos carnosus</name>
    <dbReference type="NCBI Taxonomy" id="1234261"/>
    <lineage>
        <taxon>Eukaryota</taxon>
        <taxon>Metazoa</taxon>
        <taxon>Spiralia</taxon>
        <taxon>Gnathifera</taxon>
        <taxon>Rotifera</taxon>
        <taxon>Eurotatoria</taxon>
        <taxon>Bdelloidea</taxon>
        <taxon>Philodinida</taxon>
        <taxon>Philodinidae</taxon>
        <taxon>Didymodactylos</taxon>
    </lineage>
</organism>
<accession>A0A814NJ01</accession>
<evidence type="ECO:0000313" key="3">
    <source>
        <dbReference type="Proteomes" id="UP000663829"/>
    </source>
</evidence>
<dbReference type="EMBL" id="CAJOBC010005301">
    <property type="protein sequence ID" value="CAF3859022.1"/>
    <property type="molecule type" value="Genomic_DNA"/>
</dbReference>
<protein>
    <recommendedName>
        <fullName evidence="4">LamG-like jellyroll fold domain-containing protein</fullName>
    </recommendedName>
</protein>
<name>A0A814NJ01_9BILA</name>
<dbReference type="SUPFAM" id="SSF49899">
    <property type="entry name" value="Concanavalin A-like lectins/glucanases"/>
    <property type="match status" value="1"/>
</dbReference>
<dbReference type="Proteomes" id="UP000681722">
    <property type="component" value="Unassembled WGS sequence"/>
</dbReference>
<keyword evidence="3" id="KW-1185">Reference proteome</keyword>
<dbReference type="OrthoDB" id="10053195at2759"/>
<dbReference type="InterPro" id="IPR013320">
    <property type="entry name" value="ConA-like_dom_sf"/>
</dbReference>
<comment type="caution">
    <text evidence="1">The sequence shown here is derived from an EMBL/GenBank/DDBJ whole genome shotgun (WGS) entry which is preliminary data.</text>
</comment>
<dbReference type="EMBL" id="CAJNOQ010005301">
    <property type="protein sequence ID" value="CAF1093650.1"/>
    <property type="molecule type" value="Genomic_DNA"/>
</dbReference>
<dbReference type="AlphaFoldDB" id="A0A814NJ01"/>
<dbReference type="Proteomes" id="UP000663829">
    <property type="component" value="Unassembled WGS sequence"/>
</dbReference>
<dbReference type="Gene3D" id="2.60.120.200">
    <property type="match status" value="1"/>
</dbReference>
<proteinExistence type="predicted"/>
<evidence type="ECO:0008006" key="4">
    <source>
        <dbReference type="Google" id="ProtNLM"/>
    </source>
</evidence>
<dbReference type="Pfam" id="PF13385">
    <property type="entry name" value="Laminin_G_3"/>
    <property type="match status" value="1"/>
</dbReference>